<proteinExistence type="predicted"/>
<dbReference type="EMBL" id="JALJOT010000004">
    <property type="protein sequence ID" value="KAK9915850.1"/>
    <property type="molecule type" value="Genomic_DNA"/>
</dbReference>
<dbReference type="Gene3D" id="2.160.20.120">
    <property type="match status" value="1"/>
</dbReference>
<name>A0ABR2YWX8_9CHLO</name>
<gene>
    <name evidence="3" type="ORF">WJX75_005085</name>
</gene>
<feature type="signal peptide" evidence="1">
    <location>
        <begin position="1"/>
        <end position="18"/>
    </location>
</feature>
<evidence type="ECO:0000259" key="2">
    <source>
        <dbReference type="Pfam" id="PF10988"/>
    </source>
</evidence>
<evidence type="ECO:0000256" key="1">
    <source>
        <dbReference type="SAM" id="SignalP"/>
    </source>
</evidence>
<evidence type="ECO:0000313" key="3">
    <source>
        <dbReference type="EMBL" id="KAK9915850.1"/>
    </source>
</evidence>
<feature type="chain" id="PRO_5046695444" description="Putative auto-transporter adhesin head GIN domain-containing protein" evidence="1">
    <location>
        <begin position="19"/>
        <end position="297"/>
    </location>
</feature>
<sequence>MTPILAFAVLGFIAGAHAQASQGSTDTTYYPYLESLTICTPINIYINSSTDGKYAVTVDADPAVRKALLITYQGKGLGIESFGDFQSSNPIKITFSLPPGILQYIEADYTNSDIAIDTSFSKAKGEIANNGNGRIIVSKGMDGDLVKVSTVGSGDVVINGAGQYTEIFSAGSGNRYLSGFKGQINVKHDGSGAVYINPSSDSVNIGGVNTGSGAVSYAQGNCTVRKDPDAGPPMVGDACTKVSSVSVPKQTVYWTCGIAVKGDYACGGGGLGGPPSISSIPCSTQQNGLVMMTTQTS</sequence>
<keyword evidence="4" id="KW-1185">Reference proteome</keyword>
<accession>A0ABR2YWX8</accession>
<feature type="domain" description="Putative auto-transporter adhesin head GIN" evidence="2">
    <location>
        <begin position="36"/>
        <end position="216"/>
    </location>
</feature>
<comment type="caution">
    <text evidence="3">The sequence shown here is derived from an EMBL/GenBank/DDBJ whole genome shotgun (WGS) entry which is preliminary data.</text>
</comment>
<organism evidence="3 4">
    <name type="scientific">Coccomyxa subellipsoidea</name>
    <dbReference type="NCBI Taxonomy" id="248742"/>
    <lineage>
        <taxon>Eukaryota</taxon>
        <taxon>Viridiplantae</taxon>
        <taxon>Chlorophyta</taxon>
        <taxon>core chlorophytes</taxon>
        <taxon>Trebouxiophyceae</taxon>
        <taxon>Trebouxiophyceae incertae sedis</taxon>
        <taxon>Coccomyxaceae</taxon>
        <taxon>Coccomyxa</taxon>
    </lineage>
</organism>
<dbReference type="Pfam" id="PF10988">
    <property type="entry name" value="DUF2807"/>
    <property type="match status" value="1"/>
</dbReference>
<dbReference type="InterPro" id="IPR021255">
    <property type="entry name" value="DUF2807"/>
</dbReference>
<evidence type="ECO:0000313" key="4">
    <source>
        <dbReference type="Proteomes" id="UP001491310"/>
    </source>
</evidence>
<keyword evidence="1" id="KW-0732">Signal</keyword>
<dbReference type="Proteomes" id="UP001491310">
    <property type="component" value="Unassembled WGS sequence"/>
</dbReference>
<protein>
    <recommendedName>
        <fullName evidence="2">Putative auto-transporter adhesin head GIN domain-containing protein</fullName>
    </recommendedName>
</protein>
<reference evidence="3 4" key="1">
    <citation type="journal article" date="2024" name="Nat. Commun.">
        <title>Phylogenomics reveals the evolutionary origins of lichenization in chlorophyte algae.</title>
        <authorList>
            <person name="Puginier C."/>
            <person name="Libourel C."/>
            <person name="Otte J."/>
            <person name="Skaloud P."/>
            <person name="Haon M."/>
            <person name="Grisel S."/>
            <person name="Petersen M."/>
            <person name="Berrin J.G."/>
            <person name="Delaux P.M."/>
            <person name="Dal Grande F."/>
            <person name="Keller J."/>
        </authorList>
    </citation>
    <scope>NUCLEOTIDE SEQUENCE [LARGE SCALE GENOMIC DNA]</scope>
    <source>
        <strain evidence="3 4">SAG 216-7</strain>
    </source>
</reference>